<evidence type="ECO:0000313" key="1">
    <source>
        <dbReference type="EMBL" id="CAG8785049.1"/>
    </source>
</evidence>
<comment type="caution">
    <text evidence="1">The sequence shown here is derived from an EMBL/GenBank/DDBJ whole genome shotgun (WGS) entry which is preliminary data.</text>
</comment>
<dbReference type="EMBL" id="CAJVQC010047629">
    <property type="protein sequence ID" value="CAG8785049.1"/>
    <property type="molecule type" value="Genomic_DNA"/>
</dbReference>
<reference evidence="1" key="1">
    <citation type="submission" date="2021-06" db="EMBL/GenBank/DDBJ databases">
        <authorList>
            <person name="Kallberg Y."/>
            <person name="Tangrot J."/>
            <person name="Rosling A."/>
        </authorList>
    </citation>
    <scope>NUCLEOTIDE SEQUENCE</scope>
    <source>
        <strain evidence="1">MA461A</strain>
    </source>
</reference>
<evidence type="ECO:0000313" key="2">
    <source>
        <dbReference type="Proteomes" id="UP000789920"/>
    </source>
</evidence>
<proteinExistence type="predicted"/>
<name>A0ACA9RBI1_9GLOM</name>
<dbReference type="Proteomes" id="UP000789920">
    <property type="component" value="Unassembled WGS sequence"/>
</dbReference>
<feature type="non-terminal residue" evidence="1">
    <location>
        <position position="104"/>
    </location>
</feature>
<keyword evidence="2" id="KW-1185">Reference proteome</keyword>
<protein>
    <submittedName>
        <fullName evidence="1">4948_t:CDS:1</fullName>
    </submittedName>
</protein>
<sequence>MERIVEKKLWKQETPSTPENNTPNISREQDLIQEISTSIKEQAQSIISPEINHTIKISENNKVLPEIEILDTKANDKNFFNDDDFFNNNEDNREFCSFSDDDDE</sequence>
<accession>A0ACA9RBI1</accession>
<organism evidence="1 2">
    <name type="scientific">Racocetra persica</name>
    <dbReference type="NCBI Taxonomy" id="160502"/>
    <lineage>
        <taxon>Eukaryota</taxon>
        <taxon>Fungi</taxon>
        <taxon>Fungi incertae sedis</taxon>
        <taxon>Mucoromycota</taxon>
        <taxon>Glomeromycotina</taxon>
        <taxon>Glomeromycetes</taxon>
        <taxon>Diversisporales</taxon>
        <taxon>Gigasporaceae</taxon>
        <taxon>Racocetra</taxon>
    </lineage>
</organism>
<gene>
    <name evidence="1" type="ORF">RPERSI_LOCUS18159</name>
</gene>